<dbReference type="InParanoid" id="E8R3M7"/>
<dbReference type="SUPFAM" id="SSF51735">
    <property type="entry name" value="NAD(P)-binding Rossmann-fold domains"/>
    <property type="match status" value="1"/>
</dbReference>
<dbReference type="HOGENOM" id="CLU_010194_1_3_0"/>
<dbReference type="InterPro" id="IPR002347">
    <property type="entry name" value="SDR_fam"/>
</dbReference>
<dbReference type="FunFam" id="3.40.50.720:FF:000084">
    <property type="entry name" value="Short-chain dehydrogenase reductase"/>
    <property type="match status" value="1"/>
</dbReference>
<dbReference type="EMBL" id="CP002353">
    <property type="protein sequence ID" value="ADV62612.1"/>
    <property type="molecule type" value="Genomic_DNA"/>
</dbReference>
<dbReference type="STRING" id="575540.Isop_2032"/>
<accession>E8R3M7</accession>
<dbReference type="InterPro" id="IPR036291">
    <property type="entry name" value="NAD(P)-bd_dom_sf"/>
</dbReference>
<reference evidence="2 3" key="2">
    <citation type="journal article" date="2011" name="Stand. Genomic Sci.">
        <title>Complete genome sequence of Isosphaera pallida type strain (IS1B).</title>
        <authorList>
            <consortium name="US DOE Joint Genome Institute (JGI-PGF)"/>
            <person name="Goker M."/>
            <person name="Cleland D."/>
            <person name="Saunders E."/>
            <person name="Lapidus A."/>
            <person name="Nolan M."/>
            <person name="Lucas S."/>
            <person name="Hammon N."/>
            <person name="Deshpande S."/>
            <person name="Cheng J.F."/>
            <person name="Tapia R."/>
            <person name="Han C."/>
            <person name="Goodwin L."/>
            <person name="Pitluck S."/>
            <person name="Liolios K."/>
            <person name="Pagani I."/>
            <person name="Ivanova N."/>
            <person name="Mavromatis K."/>
            <person name="Pati A."/>
            <person name="Chen A."/>
            <person name="Palaniappan K."/>
            <person name="Land M."/>
            <person name="Hauser L."/>
            <person name="Chang Y.J."/>
            <person name="Jeffries C.D."/>
            <person name="Detter J.C."/>
            <person name="Beck B."/>
            <person name="Woyke T."/>
            <person name="Bristow J."/>
            <person name="Eisen J.A."/>
            <person name="Markowitz V."/>
            <person name="Hugenholtz P."/>
            <person name="Kyrpides N.C."/>
            <person name="Klenk H.P."/>
        </authorList>
    </citation>
    <scope>NUCLEOTIDE SEQUENCE [LARGE SCALE GENOMIC DNA]</scope>
    <source>
        <strain evidence="3">ATCC 43644 / DSM 9630 / IS1B</strain>
    </source>
</reference>
<dbReference type="Proteomes" id="UP000008631">
    <property type="component" value="Chromosome"/>
</dbReference>
<dbReference type="eggNOG" id="COG1028">
    <property type="taxonomic scope" value="Bacteria"/>
</dbReference>
<keyword evidence="3" id="KW-1185">Reference proteome</keyword>
<dbReference type="Gene3D" id="3.40.50.720">
    <property type="entry name" value="NAD(P)-binding Rossmann-like Domain"/>
    <property type="match status" value="1"/>
</dbReference>
<dbReference type="KEGG" id="ipa:Isop_2032"/>
<evidence type="ECO:0000256" key="1">
    <source>
        <dbReference type="ARBA" id="ARBA00006484"/>
    </source>
</evidence>
<comment type="similarity">
    <text evidence="1">Belongs to the short-chain dehydrogenases/reductases (SDR) family.</text>
</comment>
<organism evidence="2 3">
    <name type="scientific">Isosphaera pallida (strain ATCC 43644 / DSM 9630 / IS1B)</name>
    <dbReference type="NCBI Taxonomy" id="575540"/>
    <lineage>
        <taxon>Bacteria</taxon>
        <taxon>Pseudomonadati</taxon>
        <taxon>Planctomycetota</taxon>
        <taxon>Planctomycetia</taxon>
        <taxon>Isosphaerales</taxon>
        <taxon>Isosphaeraceae</taxon>
        <taxon>Isosphaera</taxon>
    </lineage>
</organism>
<evidence type="ECO:0000313" key="3">
    <source>
        <dbReference type="Proteomes" id="UP000008631"/>
    </source>
</evidence>
<dbReference type="RefSeq" id="WP_013564900.1">
    <property type="nucleotide sequence ID" value="NC_014962.1"/>
</dbReference>
<proteinExistence type="inferred from homology"/>
<dbReference type="PRINTS" id="PR00081">
    <property type="entry name" value="GDHRDH"/>
</dbReference>
<dbReference type="GO" id="GO:0016616">
    <property type="term" value="F:oxidoreductase activity, acting on the CH-OH group of donors, NAD or NADP as acceptor"/>
    <property type="evidence" value="ECO:0007669"/>
    <property type="project" value="TreeGrafter"/>
</dbReference>
<protein>
    <submittedName>
        <fullName evidence="2">Short-chain dehydrogenase/reductase SDR</fullName>
    </submittedName>
</protein>
<dbReference type="PANTHER" id="PTHR42760:SF40">
    <property type="entry name" value="3-OXOACYL-[ACYL-CARRIER-PROTEIN] REDUCTASE, CHLOROPLASTIC"/>
    <property type="match status" value="1"/>
</dbReference>
<dbReference type="PANTHER" id="PTHR42760">
    <property type="entry name" value="SHORT-CHAIN DEHYDROGENASES/REDUCTASES FAMILY MEMBER"/>
    <property type="match status" value="1"/>
</dbReference>
<dbReference type="OrthoDB" id="248827at2"/>
<dbReference type="Pfam" id="PF13561">
    <property type="entry name" value="adh_short_C2"/>
    <property type="match status" value="1"/>
</dbReference>
<name>E8R3M7_ISOPI</name>
<reference key="1">
    <citation type="submission" date="2010-11" db="EMBL/GenBank/DDBJ databases">
        <title>The complete sequence of chromosome of Isophaera pallida ATCC 43644.</title>
        <authorList>
            <consortium name="US DOE Joint Genome Institute (JGI-PGF)"/>
            <person name="Lucas S."/>
            <person name="Copeland A."/>
            <person name="Lapidus A."/>
            <person name="Bruce D."/>
            <person name="Goodwin L."/>
            <person name="Pitluck S."/>
            <person name="Kyrpides N."/>
            <person name="Mavromatis K."/>
            <person name="Pagani I."/>
            <person name="Ivanova N."/>
            <person name="Saunders E."/>
            <person name="Brettin T."/>
            <person name="Detter J.C."/>
            <person name="Han C."/>
            <person name="Tapia R."/>
            <person name="Land M."/>
            <person name="Hauser L."/>
            <person name="Markowitz V."/>
            <person name="Cheng J.-F."/>
            <person name="Hugenholtz P."/>
            <person name="Woyke T."/>
            <person name="Wu D."/>
            <person name="Eisen J.A."/>
        </authorList>
    </citation>
    <scope>NUCLEOTIDE SEQUENCE</scope>
    <source>
        <strain>ATCC 43644</strain>
    </source>
</reference>
<evidence type="ECO:0000313" key="2">
    <source>
        <dbReference type="EMBL" id="ADV62612.1"/>
    </source>
</evidence>
<gene>
    <name evidence="2" type="ordered locus">Isop_2032</name>
</gene>
<dbReference type="CDD" id="cd05233">
    <property type="entry name" value="SDR_c"/>
    <property type="match status" value="1"/>
</dbReference>
<sequence length="270" mass="28638">MSNLDSPSQGFAACSSQTIFDLTGKRCAVIGSTSGIGHATAWALARAGADVVVHGRSKIAEGEALARAIAGLGRRSRFIAADLADPEGRSRLLDDAWNAFNGLDAWLHFAGADLLTGPEAHWSFEAKLERLWRVDVEPAILLCRAVGRRMFEDPAGGAIVTMGWDQAETGMEGDSGQAFGATKGAIHAFTKALAVELAPKVRVNAVAPGWIKTAWGRHASDAWQRRAIAEAPLARWGTPEDVAHAALFLVSPASSFWTGQIMRVNGGAVR</sequence>
<dbReference type="AlphaFoldDB" id="E8R3M7"/>
<dbReference type="GO" id="GO:0030497">
    <property type="term" value="P:fatty acid elongation"/>
    <property type="evidence" value="ECO:0007669"/>
    <property type="project" value="TreeGrafter"/>
</dbReference>